<accession>A0AAE1B9T6</accession>
<evidence type="ECO:0000256" key="1">
    <source>
        <dbReference type="ARBA" id="ARBA00022801"/>
    </source>
</evidence>
<dbReference type="Gene3D" id="2.40.70.10">
    <property type="entry name" value="Acid Proteases"/>
    <property type="match status" value="1"/>
</dbReference>
<dbReference type="Proteomes" id="UP001283361">
    <property type="component" value="Unassembled WGS sequence"/>
</dbReference>
<evidence type="ECO:0000259" key="3">
    <source>
        <dbReference type="PROSITE" id="PS50175"/>
    </source>
</evidence>
<feature type="domain" description="Peptidase A2" evidence="3">
    <location>
        <begin position="58"/>
        <end position="93"/>
    </location>
</feature>
<feature type="region of interest" description="Disordered" evidence="2">
    <location>
        <begin position="1"/>
        <end position="33"/>
    </location>
</feature>
<reference evidence="4" key="1">
    <citation type="journal article" date="2023" name="G3 (Bethesda)">
        <title>A reference genome for the long-term kleptoplast-retaining sea slug Elysia crispata morphotype clarki.</title>
        <authorList>
            <person name="Eastman K.E."/>
            <person name="Pendleton A.L."/>
            <person name="Shaikh M.A."/>
            <person name="Suttiyut T."/>
            <person name="Ogas R."/>
            <person name="Tomko P."/>
            <person name="Gavelis G."/>
            <person name="Widhalm J.R."/>
            <person name="Wisecaver J.H."/>
        </authorList>
    </citation>
    <scope>NUCLEOTIDE SEQUENCE</scope>
    <source>
        <strain evidence="4">ECLA1</strain>
    </source>
</reference>
<proteinExistence type="predicted"/>
<dbReference type="Pfam" id="PF00077">
    <property type="entry name" value="RVP"/>
    <property type="match status" value="1"/>
</dbReference>
<dbReference type="PROSITE" id="PS50175">
    <property type="entry name" value="ASP_PROT_RETROV"/>
    <property type="match status" value="1"/>
</dbReference>
<evidence type="ECO:0000256" key="2">
    <source>
        <dbReference type="SAM" id="MobiDB-lite"/>
    </source>
</evidence>
<evidence type="ECO:0000313" key="4">
    <source>
        <dbReference type="EMBL" id="KAK3802190.1"/>
    </source>
</evidence>
<evidence type="ECO:0000313" key="5">
    <source>
        <dbReference type="Proteomes" id="UP001283361"/>
    </source>
</evidence>
<sequence>MCSTKHTEPKKRKSEPYVNQIEKDESEDEGGSVLGSVKTNLCFDDHWMAEVELEDTVINFKLDTGADVTVIPARYVPDNTQLSATEKRLFGPGKEEVVVKGKFDTTLKRRFSTL</sequence>
<keyword evidence="1" id="KW-0378">Hydrolase</keyword>
<protein>
    <recommendedName>
        <fullName evidence="3">Peptidase A2 domain-containing protein</fullName>
    </recommendedName>
</protein>
<gene>
    <name evidence="4" type="ORF">RRG08_004480</name>
</gene>
<dbReference type="InterPro" id="IPR018061">
    <property type="entry name" value="Retropepsins"/>
</dbReference>
<dbReference type="InterPro" id="IPR021109">
    <property type="entry name" value="Peptidase_aspartic_dom_sf"/>
</dbReference>
<dbReference type="SUPFAM" id="SSF50630">
    <property type="entry name" value="Acid proteases"/>
    <property type="match status" value="1"/>
</dbReference>
<organism evidence="4 5">
    <name type="scientific">Elysia crispata</name>
    <name type="common">lettuce slug</name>
    <dbReference type="NCBI Taxonomy" id="231223"/>
    <lineage>
        <taxon>Eukaryota</taxon>
        <taxon>Metazoa</taxon>
        <taxon>Spiralia</taxon>
        <taxon>Lophotrochozoa</taxon>
        <taxon>Mollusca</taxon>
        <taxon>Gastropoda</taxon>
        <taxon>Heterobranchia</taxon>
        <taxon>Euthyneura</taxon>
        <taxon>Panpulmonata</taxon>
        <taxon>Sacoglossa</taxon>
        <taxon>Placobranchoidea</taxon>
        <taxon>Plakobranchidae</taxon>
        <taxon>Elysia</taxon>
    </lineage>
</organism>
<dbReference type="InterPro" id="IPR001995">
    <property type="entry name" value="Peptidase_A2_cat"/>
</dbReference>
<comment type="caution">
    <text evidence="4">The sequence shown here is derived from an EMBL/GenBank/DDBJ whole genome shotgun (WGS) entry which is preliminary data.</text>
</comment>
<name>A0AAE1B9T6_9GAST</name>
<dbReference type="EMBL" id="JAWDGP010000260">
    <property type="protein sequence ID" value="KAK3802190.1"/>
    <property type="molecule type" value="Genomic_DNA"/>
</dbReference>
<dbReference type="GO" id="GO:0004190">
    <property type="term" value="F:aspartic-type endopeptidase activity"/>
    <property type="evidence" value="ECO:0007669"/>
    <property type="project" value="InterPro"/>
</dbReference>
<dbReference type="AlphaFoldDB" id="A0AAE1B9T6"/>
<keyword evidence="5" id="KW-1185">Reference proteome</keyword>
<dbReference type="GO" id="GO:0006508">
    <property type="term" value="P:proteolysis"/>
    <property type="evidence" value="ECO:0007669"/>
    <property type="project" value="InterPro"/>
</dbReference>